<comment type="caution">
    <text evidence="2">The sequence shown here is derived from an EMBL/GenBank/DDBJ whole genome shotgun (WGS) entry which is preliminary data.</text>
</comment>
<dbReference type="AlphaFoldDB" id="A0AAD6BQN8"/>
<evidence type="ECO:0000313" key="3">
    <source>
        <dbReference type="Proteomes" id="UP001219934"/>
    </source>
</evidence>
<gene>
    <name evidence="2" type="ORF">JOQ06_009506</name>
</gene>
<proteinExistence type="predicted"/>
<sequence>DVQSLYWLKQRGPWGHSSFSGSESRGTKRDFPLSASETGRRVSVGKPSHMCLPAPGLGSADKCKPGREINEGEPPWPRWIMILDHGDERLQWIRQKIYAADSGPAFILQLVRHALPPCPGNVNFCTVAPVQIAGICWLITSSLACCIVGCQEDQTMRGV</sequence>
<reference evidence="2" key="1">
    <citation type="submission" date="2022-11" db="EMBL/GenBank/DDBJ databases">
        <title>Chromosome-level genome of Pogonophryne albipinna.</title>
        <authorList>
            <person name="Jo E."/>
        </authorList>
    </citation>
    <scope>NUCLEOTIDE SEQUENCE</scope>
    <source>
        <strain evidence="2">SGF0006</strain>
        <tissue evidence="2">Muscle</tissue>
    </source>
</reference>
<evidence type="ECO:0000256" key="1">
    <source>
        <dbReference type="SAM" id="MobiDB-lite"/>
    </source>
</evidence>
<evidence type="ECO:0000313" key="2">
    <source>
        <dbReference type="EMBL" id="KAJ4947471.1"/>
    </source>
</evidence>
<keyword evidence="3" id="KW-1185">Reference proteome</keyword>
<organism evidence="2 3">
    <name type="scientific">Pogonophryne albipinna</name>
    <dbReference type="NCBI Taxonomy" id="1090488"/>
    <lineage>
        <taxon>Eukaryota</taxon>
        <taxon>Metazoa</taxon>
        <taxon>Chordata</taxon>
        <taxon>Craniata</taxon>
        <taxon>Vertebrata</taxon>
        <taxon>Euteleostomi</taxon>
        <taxon>Actinopterygii</taxon>
        <taxon>Neopterygii</taxon>
        <taxon>Teleostei</taxon>
        <taxon>Neoteleostei</taxon>
        <taxon>Acanthomorphata</taxon>
        <taxon>Eupercaria</taxon>
        <taxon>Perciformes</taxon>
        <taxon>Notothenioidei</taxon>
        <taxon>Pogonophryne</taxon>
    </lineage>
</organism>
<dbReference type="Proteomes" id="UP001219934">
    <property type="component" value="Unassembled WGS sequence"/>
</dbReference>
<protein>
    <submittedName>
        <fullName evidence="2">Uncharacterized protein</fullName>
    </submittedName>
</protein>
<accession>A0AAD6BQN8</accession>
<feature type="non-terminal residue" evidence="2">
    <location>
        <position position="159"/>
    </location>
</feature>
<name>A0AAD6BQN8_9TELE</name>
<dbReference type="EMBL" id="JAPTMU010000002">
    <property type="protein sequence ID" value="KAJ4947471.1"/>
    <property type="molecule type" value="Genomic_DNA"/>
</dbReference>
<feature type="region of interest" description="Disordered" evidence="1">
    <location>
        <begin position="14"/>
        <end position="44"/>
    </location>
</feature>